<protein>
    <recommendedName>
        <fullName evidence="4">DUF368 domain-containing protein</fullName>
    </recommendedName>
</protein>
<gene>
    <name evidence="2" type="ordered locus">Mpet_0072</name>
</gene>
<feature type="transmembrane region" description="Helical" evidence="1">
    <location>
        <begin position="164"/>
        <end position="190"/>
    </location>
</feature>
<dbReference type="AlphaFoldDB" id="E1RDG9"/>
<keyword evidence="3" id="KW-1185">Reference proteome</keyword>
<evidence type="ECO:0000313" key="3">
    <source>
        <dbReference type="Proteomes" id="UP000006565"/>
    </source>
</evidence>
<feature type="transmembrane region" description="Helical" evidence="1">
    <location>
        <begin position="104"/>
        <end position="126"/>
    </location>
</feature>
<keyword evidence="1" id="KW-0472">Membrane</keyword>
<proteinExistence type="predicted"/>
<sequence length="296" mass="31696">MTRKETFFEYAIIYIKGLLMGICDIIPGVSGGTMALITGIYERLVRAIGNIGPSPAKYLLKGDVKSAMEEFGKFDPIFLVVLVAGIGTSFLAMSNIILVLLNDYAVQTFSFFFGLIVASAVVLFLIIEEDSRDKRAAAFLLIGAAAGFILAGLNPASLGHSLPVLFLSGMAALCAMILPGISGSYIMLVLGQYEYMLSVIKSLSFVEIATYVAGGVIGLLLFSRLLKYLLKTHHTAMIAFLTGLMLGSARLLFDKITAAGGTIGSAFLFVAAGAVVIIIMELAKRFFSDREQKAEN</sequence>
<evidence type="ECO:0000313" key="2">
    <source>
        <dbReference type="EMBL" id="ADN34853.1"/>
    </source>
</evidence>
<dbReference type="PANTHER" id="PTHR37308">
    <property type="entry name" value="INTEGRAL MEMBRANE PROTEIN"/>
    <property type="match status" value="1"/>
</dbReference>
<feature type="transmembrane region" description="Helical" evidence="1">
    <location>
        <begin position="77"/>
        <end position="98"/>
    </location>
</feature>
<feature type="transmembrane region" description="Helical" evidence="1">
    <location>
        <begin position="265"/>
        <end position="283"/>
    </location>
</feature>
<evidence type="ECO:0000256" key="1">
    <source>
        <dbReference type="SAM" id="Phobius"/>
    </source>
</evidence>
<dbReference type="PANTHER" id="PTHR37308:SF1">
    <property type="entry name" value="POLYPRENYL-PHOSPHATE TRANSPORTER"/>
    <property type="match status" value="1"/>
</dbReference>
<feature type="transmembrane region" description="Helical" evidence="1">
    <location>
        <begin position="138"/>
        <end position="158"/>
    </location>
</feature>
<keyword evidence="1" id="KW-0812">Transmembrane</keyword>
<dbReference type="EMBL" id="CP002117">
    <property type="protein sequence ID" value="ADN34853.1"/>
    <property type="molecule type" value="Genomic_DNA"/>
</dbReference>
<organism evidence="2 3">
    <name type="scientific">Methanolacinia petrolearia (strain DSM 11571 / OCM 486 / SEBR 4847)</name>
    <name type="common">Methanoplanus petrolearius</name>
    <dbReference type="NCBI Taxonomy" id="679926"/>
    <lineage>
        <taxon>Archaea</taxon>
        <taxon>Methanobacteriati</taxon>
        <taxon>Methanobacteriota</taxon>
        <taxon>Stenosarchaea group</taxon>
        <taxon>Methanomicrobia</taxon>
        <taxon>Methanomicrobiales</taxon>
        <taxon>Methanomicrobiaceae</taxon>
        <taxon>Methanolacinia</taxon>
    </lineage>
</organism>
<dbReference type="STRING" id="679926.Mpet_0072"/>
<dbReference type="eggNOG" id="arCOG04565">
    <property type="taxonomic scope" value="Archaea"/>
</dbReference>
<name>E1RDG9_METP4</name>
<dbReference type="Proteomes" id="UP000006565">
    <property type="component" value="Chromosome"/>
</dbReference>
<dbReference type="HOGENOM" id="CLU_055621_0_0_2"/>
<feature type="transmembrane region" description="Helical" evidence="1">
    <location>
        <begin position="12"/>
        <end position="37"/>
    </location>
</feature>
<dbReference type="Pfam" id="PF04018">
    <property type="entry name" value="VCA0040-like"/>
    <property type="match status" value="1"/>
</dbReference>
<feature type="transmembrane region" description="Helical" evidence="1">
    <location>
        <begin position="234"/>
        <end position="253"/>
    </location>
</feature>
<evidence type="ECO:0008006" key="4">
    <source>
        <dbReference type="Google" id="ProtNLM"/>
    </source>
</evidence>
<accession>E1RDG9</accession>
<dbReference type="KEGG" id="mpi:Mpet_0072"/>
<keyword evidence="1" id="KW-1133">Transmembrane helix</keyword>
<feature type="transmembrane region" description="Helical" evidence="1">
    <location>
        <begin position="202"/>
        <end position="222"/>
    </location>
</feature>
<dbReference type="InterPro" id="IPR007163">
    <property type="entry name" value="VCA0040-like"/>
</dbReference>
<reference evidence="2 3" key="1">
    <citation type="journal article" date="2010" name="Stand. Genomic Sci.">
        <title>Complete genome sequence of Methanoplanus petrolearius type strain (SEBR 4847).</title>
        <authorList>
            <person name="Brambilla E."/>
            <person name="Djao O.D."/>
            <person name="Daligault H."/>
            <person name="Lapidus A."/>
            <person name="Lucas S."/>
            <person name="Hammon N."/>
            <person name="Nolan M."/>
            <person name="Tice H."/>
            <person name="Cheng J.F."/>
            <person name="Han C."/>
            <person name="Tapia R."/>
            <person name="Goodwin L."/>
            <person name="Pitluck S."/>
            <person name="Liolios K."/>
            <person name="Ivanova N."/>
            <person name="Mavromatis K."/>
            <person name="Mikhailova N."/>
            <person name="Pati A."/>
            <person name="Chen A."/>
            <person name="Palaniappan K."/>
            <person name="Land M."/>
            <person name="Hauser L."/>
            <person name="Chang Y.J."/>
            <person name="Jeffries C.D."/>
            <person name="Rohde M."/>
            <person name="Spring S."/>
            <person name="Sikorski J."/>
            <person name="Goker M."/>
            <person name="Woyke T."/>
            <person name="Bristow J."/>
            <person name="Eisen J.A."/>
            <person name="Markowitz V."/>
            <person name="Hugenholtz P."/>
            <person name="Kyrpides N.C."/>
            <person name="Klenk H.P."/>
        </authorList>
    </citation>
    <scope>NUCLEOTIDE SEQUENCE [LARGE SCALE GENOMIC DNA]</scope>
    <source>
        <strain evidence="3">DSM 11571 / OCM 486 / SEBR 4847</strain>
    </source>
</reference>